<dbReference type="RefSeq" id="WP_007206189.1">
    <property type="nucleotide sequence ID" value="NZ_CH672414.1"/>
</dbReference>
<dbReference type="HOGENOM" id="CLU_2246723_0_0_5"/>
<evidence type="ECO:0000313" key="1">
    <source>
        <dbReference type="EMBL" id="EAQ07403.1"/>
    </source>
</evidence>
<proteinExistence type="predicted"/>
<dbReference type="eggNOG" id="ENOG502ZPHC">
    <property type="taxonomic scope" value="Bacteria"/>
</dbReference>
<dbReference type="Proteomes" id="UP000004507">
    <property type="component" value="Unassembled WGS sequence"/>
</dbReference>
<keyword evidence="2" id="KW-1185">Reference proteome</keyword>
<dbReference type="AlphaFoldDB" id="A3V222"/>
<accession>A3V222</accession>
<reference evidence="1 2" key="1">
    <citation type="submission" date="2006-01" db="EMBL/GenBank/DDBJ databases">
        <authorList>
            <person name="Hagstrom A."/>
            <person name="Ferriera S."/>
            <person name="Johnson J."/>
            <person name="Kravitz S."/>
            <person name="Halpern A."/>
            <person name="Remington K."/>
            <person name="Beeson K."/>
            <person name="Tran B."/>
            <person name="Rogers Y.-H."/>
            <person name="Friedman R."/>
            <person name="Venter J.C."/>
        </authorList>
    </citation>
    <scope>NUCLEOTIDE SEQUENCE [LARGE SCALE GENOMIC DNA]</scope>
    <source>
        <strain evidence="1 2">SKA53</strain>
    </source>
</reference>
<comment type="caution">
    <text evidence="1">The sequence shown here is derived from an EMBL/GenBank/DDBJ whole genome shotgun (WGS) entry which is preliminary data.</text>
</comment>
<organism evidence="1 2">
    <name type="scientific">Yoonia vestfoldensis SKA53</name>
    <dbReference type="NCBI Taxonomy" id="314232"/>
    <lineage>
        <taxon>Bacteria</taxon>
        <taxon>Pseudomonadati</taxon>
        <taxon>Pseudomonadota</taxon>
        <taxon>Alphaproteobacteria</taxon>
        <taxon>Rhodobacterales</taxon>
        <taxon>Paracoccaceae</taxon>
        <taxon>Yoonia</taxon>
    </lineage>
</organism>
<gene>
    <name evidence="1" type="ORF">SKA53_11238</name>
</gene>
<sequence length="104" mass="11873">MAENQVNPRLHDAHLIALEKAQDALEDALRDTDFDAAERINMEMRERFAGLAHVHADQIRQDLPRLSAIIGRHTQARNDLVEQVACLQRNQRRTQAVIAAYAKH</sequence>
<dbReference type="OrthoDB" id="9886542at2"/>
<dbReference type="EMBL" id="AAMS01000002">
    <property type="protein sequence ID" value="EAQ07403.1"/>
    <property type="molecule type" value="Genomic_DNA"/>
</dbReference>
<name>A3V222_9RHOB</name>
<dbReference type="STRING" id="314232.SKA53_11238"/>
<evidence type="ECO:0000313" key="2">
    <source>
        <dbReference type="Proteomes" id="UP000004507"/>
    </source>
</evidence>
<protein>
    <submittedName>
        <fullName evidence="1">Uncharacterized protein</fullName>
    </submittedName>
</protein>